<organism evidence="1 2">
    <name type="scientific">Limnospira maxima CS-328</name>
    <dbReference type="NCBI Taxonomy" id="513049"/>
    <lineage>
        <taxon>Bacteria</taxon>
        <taxon>Bacillati</taxon>
        <taxon>Cyanobacteriota</taxon>
        <taxon>Cyanophyceae</taxon>
        <taxon>Oscillatoriophycideae</taxon>
        <taxon>Oscillatoriales</taxon>
        <taxon>Sirenicapillariaceae</taxon>
        <taxon>Limnospira</taxon>
    </lineage>
</organism>
<evidence type="ECO:0000313" key="1">
    <source>
        <dbReference type="EMBL" id="EDZ93286.1"/>
    </source>
</evidence>
<protein>
    <submittedName>
        <fullName evidence="1">Uncharacterized protein</fullName>
    </submittedName>
</protein>
<evidence type="ECO:0000313" key="2">
    <source>
        <dbReference type="Proteomes" id="UP000004061"/>
    </source>
</evidence>
<proteinExistence type="predicted"/>
<dbReference type="Proteomes" id="UP000004061">
    <property type="component" value="Unassembled WGS sequence"/>
</dbReference>
<dbReference type="EMBL" id="ABYK01000034">
    <property type="protein sequence ID" value="EDZ93286.1"/>
    <property type="molecule type" value="Genomic_DNA"/>
</dbReference>
<accession>B5W589</accession>
<sequence length="32" mass="3327">MGGGDGDISLDPYYDLLQSLLTLGSLPVFGIV</sequence>
<keyword evidence="2" id="KW-1185">Reference proteome</keyword>
<reference evidence="1 2" key="1">
    <citation type="journal article" date="2011" name="Appl. Environ. Microbiol.">
        <title>Contribution of a Sodium Ion Gradient to Energy Conservation during Fermentation in the Cyanobacterium Arthrospira (Spirulina) maxima CS-328.</title>
        <authorList>
            <person name="Carrieri D."/>
            <person name="Ananyev G."/>
            <person name="Lenz O."/>
            <person name="Bryant D.A."/>
            <person name="Dismukes G.C."/>
        </authorList>
    </citation>
    <scope>NUCLEOTIDE SEQUENCE [LARGE SCALE GENOMIC DNA]</scope>
    <source>
        <strain evidence="1 2">CS-328</strain>
    </source>
</reference>
<name>B5W589_LIMMA</name>
<dbReference type="AlphaFoldDB" id="B5W589"/>
<gene>
    <name evidence="1" type="ORF">AmaxDRAFT_3938</name>
</gene>
<comment type="caution">
    <text evidence="1">The sequence shown here is derived from an EMBL/GenBank/DDBJ whole genome shotgun (WGS) entry which is preliminary data.</text>
</comment>